<dbReference type="AlphaFoldDB" id="A0AAW6LXN0"/>
<feature type="transmembrane region" description="Helical" evidence="6">
    <location>
        <begin position="267"/>
        <end position="292"/>
    </location>
</feature>
<dbReference type="Gene3D" id="1.20.1250.20">
    <property type="entry name" value="MFS general substrate transporter like domains"/>
    <property type="match status" value="2"/>
</dbReference>
<dbReference type="SUPFAM" id="SSF103473">
    <property type="entry name" value="MFS general substrate transporter"/>
    <property type="match status" value="2"/>
</dbReference>
<proteinExistence type="predicted"/>
<keyword evidence="2" id="KW-0813">Transport</keyword>
<keyword evidence="3 6" id="KW-0812">Transmembrane</keyword>
<dbReference type="GO" id="GO:0022857">
    <property type="term" value="F:transmembrane transporter activity"/>
    <property type="evidence" value="ECO:0007669"/>
    <property type="project" value="InterPro"/>
</dbReference>
<organism evidence="8 9">
    <name type="scientific">Rhodococcus qingshengii</name>
    <dbReference type="NCBI Taxonomy" id="334542"/>
    <lineage>
        <taxon>Bacteria</taxon>
        <taxon>Bacillati</taxon>
        <taxon>Actinomycetota</taxon>
        <taxon>Actinomycetes</taxon>
        <taxon>Mycobacteriales</taxon>
        <taxon>Nocardiaceae</taxon>
        <taxon>Rhodococcus</taxon>
        <taxon>Rhodococcus erythropolis group</taxon>
    </lineage>
</organism>
<evidence type="ECO:0000313" key="8">
    <source>
        <dbReference type="EMBL" id="MDE8649887.1"/>
    </source>
</evidence>
<dbReference type="InterPro" id="IPR011701">
    <property type="entry name" value="MFS"/>
</dbReference>
<feature type="transmembrane region" description="Helical" evidence="6">
    <location>
        <begin position="12"/>
        <end position="37"/>
    </location>
</feature>
<feature type="transmembrane region" description="Helical" evidence="6">
    <location>
        <begin position="229"/>
        <end position="247"/>
    </location>
</feature>
<dbReference type="Proteomes" id="UP001217325">
    <property type="component" value="Unassembled WGS sequence"/>
</dbReference>
<dbReference type="InterPro" id="IPR020846">
    <property type="entry name" value="MFS_dom"/>
</dbReference>
<evidence type="ECO:0000313" key="9">
    <source>
        <dbReference type="Proteomes" id="UP001217325"/>
    </source>
</evidence>
<feature type="transmembrane region" description="Helical" evidence="6">
    <location>
        <begin position="198"/>
        <end position="217"/>
    </location>
</feature>
<dbReference type="GO" id="GO:0005886">
    <property type="term" value="C:plasma membrane"/>
    <property type="evidence" value="ECO:0007669"/>
    <property type="project" value="UniProtKB-SubCell"/>
</dbReference>
<feature type="domain" description="Major facilitator superfamily (MFS) profile" evidence="7">
    <location>
        <begin position="13"/>
        <end position="461"/>
    </location>
</feature>
<sequence length="475" mass="48067">MPQTLPGSKSGLTLFLLSTTVAVYSLLEAMLAPALTVIQEGVGATTAEIAWVFTGLLLSAAVTTPVASRLGELYDKKYVLLCVLFVTTGGTFLSGVATTPTVLAGGQVLQGVGLSLVPLSLGLIRETQPARRAGFANGLVIGVSGASAAIGILLAGPIVERLPYQFLYYIPGTLLIVLMVAIAVTIPRSSVRAIGGRTDWLGAFLLGGGLTLLLIGVTRAASHGWTSGFVVGLAVFGLVILVVFVMFERKTAEPLLDVRIGSRTVAIAYTIAFTIGFASSTFLLTVPTIVGAPEESGYGLGGSATVTGLVLLPFGIMTAVSAPLSGQISKILGVRAALVVALGSVTLSSAALLYSEGRAEVLLLAGGLLGVGAGLGLTQVMNIISATAPAERATTAMGMAFVIRSIGGAIGGQVVGSILASNAVPGLPVPAWGGFIGSFALLGTFGLLAACLVFAIPRAHSQVAIPRAHSKVATD</sequence>
<feature type="transmembrane region" description="Helical" evidence="6">
    <location>
        <begin position="103"/>
        <end position="123"/>
    </location>
</feature>
<dbReference type="PANTHER" id="PTHR23501">
    <property type="entry name" value="MAJOR FACILITATOR SUPERFAMILY"/>
    <property type="match status" value="1"/>
</dbReference>
<dbReference type="PROSITE" id="PS50850">
    <property type="entry name" value="MFS"/>
    <property type="match status" value="1"/>
</dbReference>
<feature type="transmembrane region" description="Helical" evidence="6">
    <location>
        <begin position="361"/>
        <end position="384"/>
    </location>
</feature>
<keyword evidence="5 6" id="KW-0472">Membrane</keyword>
<reference evidence="8" key="1">
    <citation type="submission" date="2023-02" db="EMBL/GenBank/DDBJ databases">
        <title>A novel hydrolase synthesized by Rhodococcus erythropolis HQ is responsible for the detoxification of Zearalenone.</title>
        <authorList>
            <person name="Hu J."/>
            <person name="Xu J."/>
        </authorList>
    </citation>
    <scope>NUCLEOTIDE SEQUENCE</scope>
    <source>
        <strain evidence="8">HQ</strain>
    </source>
</reference>
<feature type="transmembrane region" description="Helical" evidence="6">
    <location>
        <begin position="298"/>
        <end position="320"/>
    </location>
</feature>
<comment type="subcellular location">
    <subcellularLocation>
        <location evidence="1">Cell membrane</location>
        <topology evidence="1">Multi-pass membrane protein</topology>
    </subcellularLocation>
</comment>
<feature type="transmembrane region" description="Helical" evidence="6">
    <location>
        <begin position="49"/>
        <end position="66"/>
    </location>
</feature>
<evidence type="ECO:0000256" key="5">
    <source>
        <dbReference type="ARBA" id="ARBA00023136"/>
    </source>
</evidence>
<accession>A0AAW6LXN0</accession>
<evidence type="ECO:0000256" key="6">
    <source>
        <dbReference type="SAM" id="Phobius"/>
    </source>
</evidence>
<dbReference type="PANTHER" id="PTHR23501:SF197">
    <property type="entry name" value="COMD"/>
    <property type="match status" value="1"/>
</dbReference>
<evidence type="ECO:0000256" key="4">
    <source>
        <dbReference type="ARBA" id="ARBA00022989"/>
    </source>
</evidence>
<name>A0AAW6LXN0_RHOSG</name>
<evidence type="ECO:0000256" key="1">
    <source>
        <dbReference type="ARBA" id="ARBA00004651"/>
    </source>
</evidence>
<protein>
    <submittedName>
        <fullName evidence="8">MFS transporter</fullName>
    </submittedName>
</protein>
<dbReference type="EMBL" id="JARDXE010000035">
    <property type="protein sequence ID" value="MDE8649887.1"/>
    <property type="molecule type" value="Genomic_DNA"/>
</dbReference>
<feature type="transmembrane region" description="Helical" evidence="6">
    <location>
        <begin position="432"/>
        <end position="456"/>
    </location>
</feature>
<keyword evidence="4 6" id="KW-1133">Transmembrane helix</keyword>
<evidence type="ECO:0000259" key="7">
    <source>
        <dbReference type="PROSITE" id="PS50850"/>
    </source>
</evidence>
<feature type="transmembrane region" description="Helical" evidence="6">
    <location>
        <begin position="78"/>
        <end position="97"/>
    </location>
</feature>
<feature type="transmembrane region" description="Helical" evidence="6">
    <location>
        <begin position="135"/>
        <end position="154"/>
    </location>
</feature>
<dbReference type="InterPro" id="IPR036259">
    <property type="entry name" value="MFS_trans_sf"/>
</dbReference>
<comment type="caution">
    <text evidence="8">The sequence shown here is derived from an EMBL/GenBank/DDBJ whole genome shotgun (WGS) entry which is preliminary data.</text>
</comment>
<dbReference type="RefSeq" id="WP_275233055.1">
    <property type="nucleotide sequence ID" value="NZ_JARDXE010000035.1"/>
</dbReference>
<evidence type="ECO:0000256" key="3">
    <source>
        <dbReference type="ARBA" id="ARBA00022692"/>
    </source>
</evidence>
<evidence type="ECO:0000256" key="2">
    <source>
        <dbReference type="ARBA" id="ARBA00022448"/>
    </source>
</evidence>
<gene>
    <name evidence="8" type="ORF">PXH69_33510</name>
</gene>
<feature type="transmembrane region" description="Helical" evidence="6">
    <location>
        <begin position="332"/>
        <end position="355"/>
    </location>
</feature>
<dbReference type="Pfam" id="PF07690">
    <property type="entry name" value="MFS_1"/>
    <property type="match status" value="2"/>
</dbReference>
<feature type="transmembrane region" description="Helical" evidence="6">
    <location>
        <begin position="166"/>
        <end position="186"/>
    </location>
</feature>
<feature type="transmembrane region" description="Helical" evidence="6">
    <location>
        <begin position="396"/>
        <end position="420"/>
    </location>
</feature>